<feature type="region of interest" description="Disordered" evidence="1">
    <location>
        <begin position="71"/>
        <end position="98"/>
    </location>
</feature>
<comment type="caution">
    <text evidence="2">The sequence shown here is derived from an EMBL/GenBank/DDBJ whole genome shotgun (WGS) entry which is preliminary data.</text>
</comment>
<sequence>MTKLTEAQTRLLTLVADTGDAGLEAQPEMRATSGALIKRGLLISLPKADGPSRLLATTAGLVAIGREPEVQGPAIAPAPRAQSAIDKPKPEPGKGPGKIDRLVDLLRQPTGATLDAMMAATGWQAHSVRGAIAGTVKKARGLNVISTKVEGVRIYQILSDTEVLSAP</sequence>
<dbReference type="RefSeq" id="WP_377353932.1">
    <property type="nucleotide sequence ID" value="NZ_JBHTLQ010000030.1"/>
</dbReference>
<organism evidence="2 3">
    <name type="scientific">Phenylobacterium conjunctum</name>
    <dbReference type="NCBI Taxonomy" id="1298959"/>
    <lineage>
        <taxon>Bacteria</taxon>
        <taxon>Pseudomonadati</taxon>
        <taxon>Pseudomonadota</taxon>
        <taxon>Alphaproteobacteria</taxon>
        <taxon>Caulobacterales</taxon>
        <taxon>Caulobacteraceae</taxon>
        <taxon>Phenylobacterium</taxon>
    </lineage>
</organism>
<dbReference type="EMBL" id="JBHTLQ010000030">
    <property type="protein sequence ID" value="MFD1191582.1"/>
    <property type="molecule type" value="Genomic_DNA"/>
</dbReference>
<dbReference type="InterPro" id="IPR021880">
    <property type="entry name" value="DUF3489"/>
</dbReference>
<protein>
    <submittedName>
        <fullName evidence="2">DUF3489 domain-containing protein</fullName>
    </submittedName>
</protein>
<dbReference type="Pfam" id="PF11994">
    <property type="entry name" value="DUF3489"/>
    <property type="match status" value="1"/>
</dbReference>
<gene>
    <name evidence="2" type="ORF">ACFQ27_13410</name>
</gene>
<evidence type="ECO:0000313" key="3">
    <source>
        <dbReference type="Proteomes" id="UP001597216"/>
    </source>
</evidence>
<evidence type="ECO:0000256" key="1">
    <source>
        <dbReference type="SAM" id="MobiDB-lite"/>
    </source>
</evidence>
<proteinExistence type="predicted"/>
<dbReference type="Proteomes" id="UP001597216">
    <property type="component" value="Unassembled WGS sequence"/>
</dbReference>
<feature type="compositionally biased region" description="Basic and acidic residues" evidence="1">
    <location>
        <begin position="86"/>
        <end position="98"/>
    </location>
</feature>
<reference evidence="3" key="1">
    <citation type="journal article" date="2019" name="Int. J. Syst. Evol. Microbiol.">
        <title>The Global Catalogue of Microorganisms (GCM) 10K type strain sequencing project: providing services to taxonomists for standard genome sequencing and annotation.</title>
        <authorList>
            <consortium name="The Broad Institute Genomics Platform"/>
            <consortium name="The Broad Institute Genome Sequencing Center for Infectious Disease"/>
            <person name="Wu L."/>
            <person name="Ma J."/>
        </authorList>
    </citation>
    <scope>NUCLEOTIDE SEQUENCE [LARGE SCALE GENOMIC DNA]</scope>
    <source>
        <strain evidence="3">CCUG 55074</strain>
    </source>
</reference>
<evidence type="ECO:0000313" key="2">
    <source>
        <dbReference type="EMBL" id="MFD1191582.1"/>
    </source>
</evidence>
<keyword evidence="3" id="KW-1185">Reference proteome</keyword>
<accession>A0ABW3T498</accession>
<name>A0ABW3T498_9CAUL</name>